<keyword evidence="1" id="KW-1133">Transmembrane helix</keyword>
<comment type="caution">
    <text evidence="2">The sequence shown here is derived from an EMBL/GenBank/DDBJ whole genome shotgun (WGS) entry which is preliminary data.</text>
</comment>
<name>A0A133QJG4_9BACT</name>
<evidence type="ECO:0000313" key="3">
    <source>
        <dbReference type="Proteomes" id="UP000070533"/>
    </source>
</evidence>
<evidence type="ECO:0000313" key="2">
    <source>
        <dbReference type="EMBL" id="KXA43017.1"/>
    </source>
</evidence>
<keyword evidence="1" id="KW-0812">Transmembrane</keyword>
<feature type="transmembrane region" description="Helical" evidence="1">
    <location>
        <begin position="14"/>
        <end position="32"/>
    </location>
</feature>
<keyword evidence="3" id="KW-1185">Reference proteome</keyword>
<organism evidence="2 3">
    <name type="scientific">Prevotella corporis</name>
    <dbReference type="NCBI Taxonomy" id="28128"/>
    <lineage>
        <taxon>Bacteria</taxon>
        <taxon>Pseudomonadati</taxon>
        <taxon>Bacteroidota</taxon>
        <taxon>Bacteroidia</taxon>
        <taxon>Bacteroidales</taxon>
        <taxon>Prevotellaceae</taxon>
        <taxon>Prevotella</taxon>
    </lineage>
</organism>
<dbReference type="STRING" id="28128.HMPREF3226_00552"/>
<dbReference type="PATRIC" id="fig|28128.5.peg.556"/>
<keyword evidence="1" id="KW-0472">Membrane</keyword>
<dbReference type="EMBL" id="LRQG01000021">
    <property type="protein sequence ID" value="KXA43017.1"/>
    <property type="molecule type" value="Genomic_DNA"/>
</dbReference>
<gene>
    <name evidence="2" type="ORF">HMPREF3226_00552</name>
</gene>
<evidence type="ECO:0000256" key="1">
    <source>
        <dbReference type="SAM" id="Phobius"/>
    </source>
</evidence>
<dbReference type="AlphaFoldDB" id="A0A133QJG4"/>
<accession>A0A133QJG4</accession>
<protein>
    <submittedName>
        <fullName evidence="2">Uncharacterized protein</fullName>
    </submittedName>
</protein>
<sequence length="50" mass="6015">MAKYLILNYLKKPFSFIFTLIFYHECIIGTALTTCRRWQFDTIVWGIPLK</sequence>
<proteinExistence type="predicted"/>
<dbReference type="Proteomes" id="UP000070533">
    <property type="component" value="Unassembled WGS sequence"/>
</dbReference>
<reference evidence="3" key="1">
    <citation type="submission" date="2016-01" db="EMBL/GenBank/DDBJ databases">
        <authorList>
            <person name="Mitreva M."/>
            <person name="Pepin K.H."/>
            <person name="Mihindukulasuriya K.A."/>
            <person name="Fulton R."/>
            <person name="Fronick C."/>
            <person name="O'Laughlin M."/>
            <person name="Miner T."/>
            <person name="Herter B."/>
            <person name="Rosa B.A."/>
            <person name="Cordes M."/>
            <person name="Tomlinson C."/>
            <person name="Wollam A."/>
            <person name="Palsikar V.B."/>
            <person name="Mardis E.R."/>
            <person name="Wilson R.K."/>
        </authorList>
    </citation>
    <scope>NUCLEOTIDE SEQUENCE [LARGE SCALE GENOMIC DNA]</scope>
    <source>
        <strain evidence="3">MJR7716</strain>
    </source>
</reference>